<feature type="domain" description="HD" evidence="1">
    <location>
        <begin position="61"/>
        <end position="167"/>
    </location>
</feature>
<dbReference type="InterPro" id="IPR006674">
    <property type="entry name" value="HD_domain"/>
</dbReference>
<comment type="caution">
    <text evidence="2">The sequence shown here is derived from an EMBL/GenBank/DDBJ whole genome shotgun (WGS) entry which is preliminary data.</text>
</comment>
<keyword evidence="3" id="KW-1185">Reference proteome</keyword>
<dbReference type="AlphaFoldDB" id="A0ABD5ZLE5"/>
<gene>
    <name evidence="2" type="ORF">ACFQJ4_01945</name>
</gene>
<proteinExistence type="predicted"/>
<dbReference type="EMBL" id="JBHTAP010000001">
    <property type="protein sequence ID" value="MFC7234071.1"/>
    <property type="molecule type" value="Genomic_DNA"/>
</dbReference>
<evidence type="ECO:0000313" key="2">
    <source>
        <dbReference type="EMBL" id="MFC7234071.1"/>
    </source>
</evidence>
<accession>A0ABD5ZLE5</accession>
<dbReference type="Proteomes" id="UP001596398">
    <property type="component" value="Unassembled WGS sequence"/>
</dbReference>
<dbReference type="InterPro" id="IPR003607">
    <property type="entry name" value="HD/PDEase_dom"/>
</dbReference>
<organism evidence="2 3">
    <name type="scientific">Halosegnis marinus</name>
    <dbReference type="NCBI Taxonomy" id="3034023"/>
    <lineage>
        <taxon>Archaea</taxon>
        <taxon>Methanobacteriati</taxon>
        <taxon>Methanobacteriota</taxon>
        <taxon>Stenosarchaea group</taxon>
        <taxon>Halobacteria</taxon>
        <taxon>Halobacteriales</taxon>
        <taxon>Natronomonadaceae</taxon>
        <taxon>Halosegnis</taxon>
    </lineage>
</organism>
<reference evidence="2 3" key="1">
    <citation type="journal article" date="2019" name="Int. J. Syst. Evol. Microbiol.">
        <title>The Global Catalogue of Microorganisms (GCM) 10K type strain sequencing project: providing services to taxonomists for standard genome sequencing and annotation.</title>
        <authorList>
            <consortium name="The Broad Institute Genomics Platform"/>
            <consortium name="The Broad Institute Genome Sequencing Center for Infectious Disease"/>
            <person name="Wu L."/>
            <person name="Ma J."/>
        </authorList>
    </citation>
    <scope>NUCLEOTIDE SEQUENCE [LARGE SCALE GENOMIC DNA]</scope>
    <source>
        <strain evidence="2 3">DT85</strain>
    </source>
</reference>
<protein>
    <submittedName>
        <fullName evidence="2">HD domain-containing protein</fullName>
    </submittedName>
</protein>
<dbReference type="RefSeq" id="WP_276235068.1">
    <property type="nucleotide sequence ID" value="NZ_CP119802.1"/>
</dbReference>
<sequence>MTDVLDCFPEVADIDDPDLRGRVRDCWALACDGSGVSNLAAVPWLPPVQRDLGIDDETLVGHVRDVVAGARGLADALEASRGAAVDRDLLVAGALVHDVSKLAEFDGMGATDTYDLLGHPYYGVHYTAAAGLPVEYAHIVLSHTSRTRVEPAFLEAELIRRADEVAAAAIRLTAVDDLRDA</sequence>
<dbReference type="CDD" id="cd00077">
    <property type="entry name" value="HDc"/>
    <property type="match status" value="1"/>
</dbReference>
<name>A0ABD5ZLE5_9EURY</name>
<evidence type="ECO:0000313" key="3">
    <source>
        <dbReference type="Proteomes" id="UP001596398"/>
    </source>
</evidence>
<dbReference type="SUPFAM" id="SSF109604">
    <property type="entry name" value="HD-domain/PDEase-like"/>
    <property type="match status" value="1"/>
</dbReference>
<dbReference type="GeneID" id="79265734"/>
<evidence type="ECO:0000259" key="1">
    <source>
        <dbReference type="Pfam" id="PF01966"/>
    </source>
</evidence>
<dbReference type="Pfam" id="PF01966">
    <property type="entry name" value="HD"/>
    <property type="match status" value="1"/>
</dbReference>
<dbReference type="Gene3D" id="1.10.3210.10">
    <property type="entry name" value="Hypothetical protein af1432"/>
    <property type="match status" value="1"/>
</dbReference>